<dbReference type="OrthoDB" id="88131at2"/>
<feature type="domain" description="N-acetyltransferase" evidence="3">
    <location>
        <begin position="1"/>
        <end position="142"/>
    </location>
</feature>
<dbReference type="EMBL" id="CP002780">
    <property type="protein sequence ID" value="AEG60689.1"/>
    <property type="molecule type" value="Genomic_DNA"/>
</dbReference>
<dbReference type="PROSITE" id="PS51186">
    <property type="entry name" value="GNAT"/>
    <property type="match status" value="1"/>
</dbReference>
<evidence type="ECO:0000313" key="4">
    <source>
        <dbReference type="EMBL" id="AEG60689.1"/>
    </source>
</evidence>
<dbReference type="InterPro" id="IPR016181">
    <property type="entry name" value="Acyl_CoA_acyltransferase"/>
</dbReference>
<keyword evidence="2" id="KW-0012">Acyltransferase</keyword>
<accession>F6DNX0</accession>
<keyword evidence="1 4" id="KW-0808">Transferase</keyword>
<dbReference type="NCBIfam" id="NF007853">
    <property type="entry name" value="PRK10562.1"/>
    <property type="match status" value="1"/>
</dbReference>
<dbReference type="SUPFAM" id="SSF55729">
    <property type="entry name" value="Acyl-CoA N-acyltransferases (Nat)"/>
    <property type="match status" value="1"/>
</dbReference>
<dbReference type="PANTHER" id="PTHR43800:SF1">
    <property type="entry name" value="PEPTIDYL-LYSINE N-ACETYLTRANSFERASE YJAB"/>
    <property type="match status" value="1"/>
</dbReference>
<dbReference type="Pfam" id="PF13508">
    <property type="entry name" value="Acetyltransf_7"/>
    <property type="match status" value="1"/>
</dbReference>
<reference evidence="5" key="1">
    <citation type="submission" date="2011-05" db="EMBL/GenBank/DDBJ databases">
        <title>Complete sequence of Desulfotomaculum ruminis DSM 2154.</title>
        <authorList>
            <person name="Lucas S."/>
            <person name="Copeland A."/>
            <person name="Lapidus A."/>
            <person name="Cheng J.-F."/>
            <person name="Goodwin L."/>
            <person name="Pitluck S."/>
            <person name="Lu M."/>
            <person name="Detter J.C."/>
            <person name="Han C."/>
            <person name="Tapia R."/>
            <person name="Land M."/>
            <person name="Hauser L."/>
            <person name="Kyrpides N."/>
            <person name="Ivanova N."/>
            <person name="Mikhailova N."/>
            <person name="Pagani I."/>
            <person name="Stams A.J.M."/>
            <person name="Plugge C.M."/>
            <person name="Muyzer G."/>
            <person name="Kuever J."/>
            <person name="Parshina S.N."/>
            <person name="Ivanova A.E."/>
            <person name="Nazina T.N."/>
            <person name="Brambilla E."/>
            <person name="Spring S."/>
            <person name="Klenk H.-P."/>
            <person name="Woyke T."/>
        </authorList>
    </citation>
    <scope>NUCLEOTIDE SEQUENCE [LARGE SCALE GENOMIC DNA]</scope>
    <source>
        <strain evidence="5">ATCC 23193 / DSM 2154 / NCIB 8452 / DL</strain>
    </source>
</reference>
<evidence type="ECO:0000256" key="1">
    <source>
        <dbReference type="ARBA" id="ARBA00022679"/>
    </source>
</evidence>
<evidence type="ECO:0000313" key="5">
    <source>
        <dbReference type="Proteomes" id="UP000009234"/>
    </source>
</evidence>
<dbReference type="CDD" id="cd04301">
    <property type="entry name" value="NAT_SF"/>
    <property type="match status" value="1"/>
</dbReference>
<dbReference type="STRING" id="696281.Desru_2452"/>
<proteinExistence type="predicted"/>
<dbReference type="eggNOG" id="COG0456">
    <property type="taxonomic scope" value="Bacteria"/>
</dbReference>
<gene>
    <name evidence="4" type="ordered locus">Desru_2452</name>
</gene>
<dbReference type="Gene3D" id="3.40.630.30">
    <property type="match status" value="1"/>
</dbReference>
<dbReference type="HOGENOM" id="CLU_013985_21_2_9"/>
<protein>
    <submittedName>
        <fullName evidence="4">GCN5-related N-acetyltransferase</fullName>
    </submittedName>
</protein>
<evidence type="ECO:0000259" key="3">
    <source>
        <dbReference type="PROSITE" id="PS51186"/>
    </source>
</evidence>
<dbReference type="Proteomes" id="UP000009234">
    <property type="component" value="Chromosome"/>
</dbReference>
<name>F6DNX0_DESRL</name>
<dbReference type="PANTHER" id="PTHR43800">
    <property type="entry name" value="PEPTIDYL-LYSINE N-ACETYLTRANSFERASE YJAB"/>
    <property type="match status" value="1"/>
</dbReference>
<keyword evidence="5" id="KW-1185">Reference proteome</keyword>
<sequence>MVKSFDLSKLDEVMKIWLESNITAHSFIPEQFWEDNFDTVKELLPQAEIWVYEDKEAIKGFIGILNQSYIAGLFVSNQYQSKGIGSKLIEKCKQLHPVLCLDVYVKNQKAIRFYKRHGFKIEQEKENSLTGEKEYFMRRSKA</sequence>
<dbReference type="GO" id="GO:0016747">
    <property type="term" value="F:acyltransferase activity, transferring groups other than amino-acyl groups"/>
    <property type="evidence" value="ECO:0007669"/>
    <property type="project" value="InterPro"/>
</dbReference>
<organism evidence="4 5">
    <name type="scientific">Desulforamulus ruminis (strain ATCC 23193 / DSM 2154 / NCIMB 8452 / DL)</name>
    <name type="common">Desulfotomaculum ruminis</name>
    <dbReference type="NCBI Taxonomy" id="696281"/>
    <lineage>
        <taxon>Bacteria</taxon>
        <taxon>Bacillati</taxon>
        <taxon>Bacillota</taxon>
        <taxon>Clostridia</taxon>
        <taxon>Eubacteriales</taxon>
        <taxon>Peptococcaceae</taxon>
        <taxon>Desulforamulus</taxon>
    </lineage>
</organism>
<dbReference type="KEGG" id="dru:Desru_2452"/>
<dbReference type="RefSeq" id="WP_013842445.1">
    <property type="nucleotide sequence ID" value="NC_015589.1"/>
</dbReference>
<evidence type="ECO:0000256" key="2">
    <source>
        <dbReference type="ARBA" id="ARBA00023315"/>
    </source>
</evidence>
<reference evidence="4 5" key="2">
    <citation type="journal article" date="2012" name="Stand. Genomic Sci.">
        <title>Complete genome sequence of the sulfate-reducing firmicute Desulfotomaculum ruminis type strain (DL(T)).</title>
        <authorList>
            <person name="Spring S."/>
            <person name="Visser M."/>
            <person name="Lu M."/>
            <person name="Copeland A."/>
            <person name="Lapidus A."/>
            <person name="Lucas S."/>
            <person name="Cheng J.F."/>
            <person name="Han C."/>
            <person name="Tapia R."/>
            <person name="Goodwin L.A."/>
            <person name="Pitluck S."/>
            <person name="Ivanova N."/>
            <person name="Land M."/>
            <person name="Hauser L."/>
            <person name="Larimer F."/>
            <person name="Rohde M."/>
            <person name="Goker M."/>
            <person name="Detter J.C."/>
            <person name="Kyrpides N.C."/>
            <person name="Woyke T."/>
            <person name="Schaap P.J."/>
            <person name="Plugge C.M."/>
            <person name="Muyzer G."/>
            <person name="Kuever J."/>
            <person name="Pereira I.A."/>
            <person name="Parshina S.N."/>
            <person name="Bernier-Latmani R."/>
            <person name="Stams A.J."/>
            <person name="Klenk H.P."/>
        </authorList>
    </citation>
    <scope>NUCLEOTIDE SEQUENCE [LARGE SCALE GENOMIC DNA]</scope>
    <source>
        <strain evidence="5">ATCC 23193 / DSM 2154 / NCIB 8452 / DL</strain>
    </source>
</reference>
<dbReference type="AlphaFoldDB" id="F6DNX0"/>
<dbReference type="InterPro" id="IPR000182">
    <property type="entry name" value="GNAT_dom"/>
</dbReference>